<feature type="compositionally biased region" description="Basic and acidic residues" evidence="2">
    <location>
        <begin position="436"/>
        <end position="445"/>
    </location>
</feature>
<dbReference type="eggNOG" id="COG3611">
    <property type="taxonomic scope" value="Bacteria"/>
</dbReference>
<dbReference type="InParanoid" id="U2E8K6"/>
<evidence type="ECO:0000256" key="2">
    <source>
        <dbReference type="SAM" id="MobiDB-lite"/>
    </source>
</evidence>
<dbReference type="FunCoup" id="U2E8K6">
    <property type="interactions" value="22"/>
</dbReference>
<comment type="caution">
    <text evidence="5">The sequence shown here is derived from an EMBL/GenBank/DDBJ whole genome shotgun (WGS) entry which is preliminary data.</text>
</comment>
<feature type="compositionally biased region" description="Basic and acidic residues" evidence="2">
    <location>
        <begin position="415"/>
        <end position="428"/>
    </location>
</feature>
<dbReference type="AlphaFoldDB" id="U2E8K6"/>
<dbReference type="Proteomes" id="UP000005707">
    <property type="component" value="Unassembled WGS sequence"/>
</dbReference>
<keyword evidence="6" id="KW-1185">Reference proteome</keyword>
<comment type="similarity">
    <text evidence="1">Belongs to the DnaB/DnaD family.</text>
</comment>
<dbReference type="InterPro" id="IPR034829">
    <property type="entry name" value="DnaD-like_sf"/>
</dbReference>
<accession>U2E8K6</accession>
<organism evidence="5 6">
    <name type="scientific">Haloplasma contractile SSD-17B</name>
    <dbReference type="NCBI Taxonomy" id="1033810"/>
    <lineage>
        <taxon>Bacteria</taxon>
        <taxon>Bacillati</taxon>
        <taxon>Mycoplasmatota</taxon>
        <taxon>Mollicutes</taxon>
        <taxon>Haloplasmatales</taxon>
        <taxon>Haloplasmataceae</taxon>
        <taxon>Haloplasma</taxon>
    </lineage>
</organism>
<feature type="region of interest" description="Disordered" evidence="2">
    <location>
        <begin position="390"/>
        <end position="445"/>
    </location>
</feature>
<gene>
    <name evidence="5" type="ORF">HLPCO_002410</name>
</gene>
<reference evidence="5 6" key="1">
    <citation type="journal article" date="2011" name="J. Bacteriol.">
        <title>Genome sequence of Haloplasma contractile, an unusual contractile bacterium from a deep-sea anoxic brine lake.</title>
        <authorList>
            <person name="Antunes A."/>
            <person name="Alam I."/>
            <person name="El Dorry H."/>
            <person name="Siam R."/>
            <person name="Robertson A."/>
            <person name="Bajic V.B."/>
            <person name="Stingl U."/>
        </authorList>
    </citation>
    <scope>NUCLEOTIDE SEQUENCE [LARGE SCALE GENOMIC DNA]</scope>
    <source>
        <strain evidence="5 6">SSD-17B</strain>
    </source>
</reference>
<evidence type="ECO:0000313" key="5">
    <source>
        <dbReference type="EMBL" id="ERJ11498.1"/>
    </source>
</evidence>
<evidence type="ECO:0000313" key="6">
    <source>
        <dbReference type="Proteomes" id="UP000005707"/>
    </source>
</evidence>
<dbReference type="OrthoDB" id="384022at2"/>
<reference evidence="5 6" key="2">
    <citation type="journal article" date="2013" name="PLoS ONE">
        <title>INDIGO - INtegrated Data Warehouse of MIcrobial GenOmes with Examples from the Red Sea Extremophiles.</title>
        <authorList>
            <person name="Alam I."/>
            <person name="Antunes A."/>
            <person name="Kamau A.A."/>
            <person name="Ba Alawi W."/>
            <person name="Kalkatawi M."/>
            <person name="Stingl U."/>
            <person name="Bajic V.B."/>
        </authorList>
    </citation>
    <scope>NUCLEOTIDE SEQUENCE [LARGE SCALE GENOMIC DNA]</scope>
    <source>
        <strain evidence="5 6">SSD-17B</strain>
    </source>
</reference>
<name>U2E8K6_9MOLU</name>
<dbReference type="Pfam" id="PF07261">
    <property type="entry name" value="DnaB_2"/>
    <property type="match status" value="1"/>
</dbReference>
<sequence length="459" mass="54280">MELTLHINDRFKLTAKNYFSRYNEQVANLLYQPLIGVDAYTLYMSMRNLASLDHENTYLTHRHMITFLNWSLDEFLGNRKRLEALGLLNTYYNKKEDYYTYDLQLPLNADQFFNHSNLNVYLFHAVGEEMYYYLAGLFKAPLIDKQHSENITSCFEDVYVKIEERSSIKHSEPFVANKNKTIEVPLMYQFDFELLYSMLNSNFIDKSALTEENRKEILRIASLYNFDEQIIYTIIIRSTDDGNNLDLKQFYKEAKLFYDNVKVKKKDQKKNNESKCSTKLEILKQLGKSESELNRKEQAYILYKTKTPHQWLKIRQFNTDPITSDIEVIKTLQSDLNLKDEVINVLLDFVIMQTKGTLSTAYAKKVAASWVRNNIDTVEKAMDHIDEVRKRRQTGMNNTGNSRKQNRNSYYNKRRVVEAPDWLEKHQEQVTSSTKKKQENDNQRQDVDINELKQMISSL</sequence>
<feature type="compositionally biased region" description="Polar residues" evidence="2">
    <location>
        <begin position="394"/>
        <end position="411"/>
    </location>
</feature>
<dbReference type="RefSeq" id="WP_008827056.1">
    <property type="nucleotide sequence ID" value="NZ_AFNU02000010.1"/>
</dbReference>
<proteinExistence type="inferred from homology"/>
<evidence type="ECO:0000259" key="3">
    <source>
        <dbReference type="Pfam" id="PF07261"/>
    </source>
</evidence>
<evidence type="ECO:0000259" key="4">
    <source>
        <dbReference type="Pfam" id="PF25888"/>
    </source>
</evidence>
<dbReference type="InterPro" id="IPR006343">
    <property type="entry name" value="DnaB/C_C"/>
</dbReference>
<feature type="domain" description="DnaB/C C-terminal" evidence="3">
    <location>
        <begin position="323"/>
        <end position="385"/>
    </location>
</feature>
<feature type="domain" description="Replicative helicase loading/DNA remodeling protein DnaB N-terminal winged helix" evidence="4">
    <location>
        <begin position="8"/>
        <end position="249"/>
    </location>
</feature>
<dbReference type="STRING" id="1033810.HLPCO_002410"/>
<evidence type="ECO:0000256" key="1">
    <source>
        <dbReference type="ARBA" id="ARBA00093462"/>
    </source>
</evidence>
<dbReference type="EMBL" id="AFNU02000010">
    <property type="protein sequence ID" value="ERJ11498.1"/>
    <property type="molecule type" value="Genomic_DNA"/>
</dbReference>
<protein>
    <submittedName>
        <fullName evidence="5">Replication initiation</fullName>
    </submittedName>
</protein>
<dbReference type="Pfam" id="PF25888">
    <property type="entry name" value="WHD_DnaB"/>
    <property type="match status" value="1"/>
</dbReference>
<dbReference type="InterPro" id="IPR058660">
    <property type="entry name" value="WHD_DnaB"/>
</dbReference>
<dbReference type="Gene3D" id="1.10.10.630">
    <property type="entry name" value="DnaD domain-like"/>
    <property type="match status" value="1"/>
</dbReference>